<organism evidence="2 3">
    <name type="scientific">Candidatus Marinarcus aquaticus</name>
    <dbReference type="NCBI Taxonomy" id="2044504"/>
    <lineage>
        <taxon>Bacteria</taxon>
        <taxon>Pseudomonadati</taxon>
        <taxon>Campylobacterota</taxon>
        <taxon>Epsilonproteobacteria</taxon>
        <taxon>Campylobacterales</taxon>
        <taxon>Arcobacteraceae</taxon>
        <taxon>Candidatus Marinarcus</taxon>
    </lineage>
</organism>
<name>A0A4Q0XT62_9BACT</name>
<evidence type="ECO:0000256" key="1">
    <source>
        <dbReference type="SAM" id="Phobius"/>
    </source>
</evidence>
<keyword evidence="3" id="KW-1185">Reference proteome</keyword>
<feature type="transmembrane region" description="Helical" evidence="1">
    <location>
        <begin position="75"/>
        <end position="102"/>
    </location>
</feature>
<protein>
    <submittedName>
        <fullName evidence="2">Uncharacterized protein</fullName>
    </submittedName>
</protein>
<reference evidence="2 3" key="1">
    <citation type="submission" date="2017-10" db="EMBL/GenBank/DDBJ databases">
        <title>Genomics of the genus Arcobacter.</title>
        <authorList>
            <person name="Perez-Cataluna A."/>
            <person name="Figueras M.J."/>
        </authorList>
    </citation>
    <scope>NUCLEOTIDE SEQUENCE [LARGE SCALE GENOMIC DNA]</scope>
    <source>
        <strain evidence="2 3">CECT 8987</strain>
    </source>
</reference>
<sequence>MGFFDISISEQSKDAKECINQLKERIEPYSKELVESKYSMEFMHFKPKGSLVNYNLKVENTKQNIFIEGELQNTLLITILIILSILLTYGLGVIVIVGYVYYQKRTVTHFLKALIANKSS</sequence>
<keyword evidence="1" id="KW-0812">Transmembrane</keyword>
<evidence type="ECO:0000313" key="2">
    <source>
        <dbReference type="EMBL" id="RXJ60757.1"/>
    </source>
</evidence>
<keyword evidence="1" id="KW-1133">Transmembrane helix</keyword>
<proteinExistence type="predicted"/>
<comment type="caution">
    <text evidence="2">The sequence shown here is derived from an EMBL/GenBank/DDBJ whole genome shotgun (WGS) entry which is preliminary data.</text>
</comment>
<accession>A0A4Q0XT62</accession>
<dbReference type="Proteomes" id="UP000290657">
    <property type="component" value="Unassembled WGS sequence"/>
</dbReference>
<dbReference type="EMBL" id="PDKN01000001">
    <property type="protein sequence ID" value="RXJ60757.1"/>
    <property type="molecule type" value="Genomic_DNA"/>
</dbReference>
<gene>
    <name evidence="2" type="ORF">CRV04_01720</name>
</gene>
<evidence type="ECO:0000313" key="3">
    <source>
        <dbReference type="Proteomes" id="UP000290657"/>
    </source>
</evidence>
<dbReference type="RefSeq" id="WP_128994891.1">
    <property type="nucleotide sequence ID" value="NZ_PDKN01000001.1"/>
</dbReference>
<dbReference type="AlphaFoldDB" id="A0A4Q0XT62"/>
<keyword evidence="1" id="KW-0472">Membrane</keyword>